<evidence type="ECO:0000256" key="7">
    <source>
        <dbReference type="SAM" id="MobiDB-lite"/>
    </source>
</evidence>
<dbReference type="Pfam" id="PF05737">
    <property type="entry name" value="Collagen_bind"/>
    <property type="match status" value="3"/>
</dbReference>
<feature type="domain" description="SpaA-like prealbumin fold" evidence="10">
    <location>
        <begin position="1395"/>
        <end position="1471"/>
    </location>
</feature>
<name>W7D6N9_9LIST</name>
<feature type="domain" description="SpaA-like prealbumin fold" evidence="10">
    <location>
        <begin position="1488"/>
        <end position="1564"/>
    </location>
</feature>
<dbReference type="EMBL" id="AODH01000014">
    <property type="protein sequence ID" value="EUJ40958.1"/>
    <property type="molecule type" value="Genomic_DNA"/>
</dbReference>
<feature type="compositionally biased region" description="Low complexity" evidence="7">
    <location>
        <begin position="180"/>
        <end position="194"/>
    </location>
</feature>
<dbReference type="InterPro" id="IPR013783">
    <property type="entry name" value="Ig-like_fold"/>
</dbReference>
<keyword evidence="12" id="KW-1185">Reference proteome</keyword>
<feature type="domain" description="Collagen binding" evidence="9">
    <location>
        <begin position="813"/>
        <end position="946"/>
    </location>
</feature>
<dbReference type="Gene3D" id="2.60.40.1280">
    <property type="match status" value="1"/>
</dbReference>
<feature type="domain" description="SpaA-like prealbumin fold" evidence="10">
    <location>
        <begin position="1581"/>
        <end position="1657"/>
    </location>
</feature>
<evidence type="ECO:0000313" key="12">
    <source>
        <dbReference type="Proteomes" id="UP000019243"/>
    </source>
</evidence>
<dbReference type="Pfam" id="PF17802">
    <property type="entry name" value="SpaA"/>
    <property type="match status" value="8"/>
</dbReference>
<feature type="domain" description="SpaA-like prealbumin fold" evidence="10">
    <location>
        <begin position="1302"/>
        <end position="1382"/>
    </location>
</feature>
<dbReference type="InterPro" id="IPR011252">
    <property type="entry name" value="Fibrogen-bd_dom1"/>
</dbReference>
<keyword evidence="4" id="KW-0964">Secreted</keyword>
<dbReference type="SUPFAM" id="SSF49401">
    <property type="entry name" value="Bacterial adhesins"/>
    <property type="match status" value="6"/>
</dbReference>
<reference evidence="11 12" key="1">
    <citation type="submission" date="2012-12" db="EMBL/GenBank/DDBJ databases">
        <title>Novel taxa of Listeriaceae from agricultural environments in the United States.</title>
        <authorList>
            <person name="den Bakker H.C."/>
            <person name="Allred A."/>
            <person name="Warchocki S."/>
            <person name="Wright E.M."/>
            <person name="Burrell A."/>
            <person name="Nightingale K.K."/>
            <person name="Kephart D."/>
            <person name="Wiedmann M."/>
        </authorList>
    </citation>
    <scope>NUCLEOTIDE SEQUENCE [LARGE SCALE GENOMIC DNA]</scope>
    <source>
        <strain evidence="11 12">FSL F6-1037</strain>
    </source>
</reference>
<feature type="compositionally biased region" description="Basic and acidic residues" evidence="7">
    <location>
        <begin position="198"/>
        <end position="207"/>
    </location>
</feature>
<feature type="domain" description="SpaA-like prealbumin fold" evidence="10">
    <location>
        <begin position="1768"/>
        <end position="1837"/>
    </location>
</feature>
<feature type="region of interest" description="Disordered" evidence="7">
    <location>
        <begin position="165"/>
        <end position="216"/>
    </location>
</feature>
<dbReference type="SUPFAM" id="SSF49478">
    <property type="entry name" value="Cna protein B-type domain"/>
    <property type="match status" value="7"/>
</dbReference>
<evidence type="ECO:0000256" key="8">
    <source>
        <dbReference type="SAM" id="SignalP"/>
    </source>
</evidence>
<keyword evidence="5 8" id="KW-0732">Signal</keyword>
<dbReference type="InterPro" id="IPR041033">
    <property type="entry name" value="SpaA_PFL_dom_1"/>
</dbReference>
<organism evidence="11 12">
    <name type="scientific">Brochothrix campestris FSL F6-1037</name>
    <dbReference type="NCBI Taxonomy" id="1265861"/>
    <lineage>
        <taxon>Bacteria</taxon>
        <taxon>Bacillati</taxon>
        <taxon>Bacillota</taxon>
        <taxon>Bacilli</taxon>
        <taxon>Bacillales</taxon>
        <taxon>Listeriaceae</taxon>
        <taxon>Brochothrix</taxon>
    </lineage>
</organism>
<comment type="caution">
    <text evidence="11">The sequence shown here is derived from an EMBL/GenBank/DDBJ whole genome shotgun (WGS) entry which is preliminary data.</text>
</comment>
<evidence type="ECO:0000256" key="5">
    <source>
        <dbReference type="ARBA" id="ARBA00022729"/>
    </source>
</evidence>
<feature type="domain" description="Collagen binding" evidence="9">
    <location>
        <begin position="964"/>
        <end position="1089"/>
    </location>
</feature>
<evidence type="ECO:0008006" key="13">
    <source>
        <dbReference type="Google" id="ProtNLM"/>
    </source>
</evidence>
<evidence type="ECO:0000256" key="6">
    <source>
        <dbReference type="ARBA" id="ARBA00023088"/>
    </source>
</evidence>
<feature type="domain" description="Collagen binding" evidence="9">
    <location>
        <begin position="390"/>
        <end position="512"/>
    </location>
</feature>
<evidence type="ECO:0000259" key="10">
    <source>
        <dbReference type="Pfam" id="PF17802"/>
    </source>
</evidence>
<dbReference type="Gene3D" id="2.60.40.740">
    <property type="match status" value="5"/>
</dbReference>
<feature type="signal peptide" evidence="8">
    <location>
        <begin position="1"/>
        <end position="24"/>
    </location>
</feature>
<dbReference type="InterPro" id="IPR008966">
    <property type="entry name" value="Adhesion_dom_sf"/>
</dbReference>
<dbReference type="SUPFAM" id="SSF117074">
    <property type="entry name" value="Hypothetical protein PA1324"/>
    <property type="match status" value="1"/>
</dbReference>
<dbReference type="PATRIC" id="fig|1265861.3.peg.817"/>
<dbReference type="PANTHER" id="PTHR36108:SF13">
    <property type="entry name" value="COLOSSIN-B-RELATED"/>
    <property type="match status" value="1"/>
</dbReference>
<feature type="domain" description="SpaA-like prealbumin fold" evidence="10">
    <location>
        <begin position="1211"/>
        <end position="1289"/>
    </location>
</feature>
<dbReference type="InterPro" id="IPR008456">
    <property type="entry name" value="Collagen-bd_dom"/>
</dbReference>
<gene>
    <name evidence="11" type="ORF">BCAMP_04160</name>
</gene>
<evidence type="ECO:0000259" key="9">
    <source>
        <dbReference type="Pfam" id="PF05737"/>
    </source>
</evidence>
<feature type="domain" description="SpaA-like prealbumin fold" evidence="10">
    <location>
        <begin position="1675"/>
        <end position="1750"/>
    </location>
</feature>
<dbReference type="STRING" id="1265861.BCAMP_04160"/>
<comment type="similarity">
    <text evidence="2">Belongs to the serine-aspartate repeat-containing protein (SDr) family.</text>
</comment>
<dbReference type="PANTHER" id="PTHR36108">
    <property type="entry name" value="COLOSSIN-B-RELATED"/>
    <property type="match status" value="1"/>
</dbReference>
<evidence type="ECO:0000256" key="3">
    <source>
        <dbReference type="ARBA" id="ARBA00022512"/>
    </source>
</evidence>
<feature type="chain" id="PRO_5038769602" description="LPXTG cell wall anchor domain-containing protein" evidence="8">
    <location>
        <begin position="25"/>
        <end position="1837"/>
    </location>
</feature>
<accession>W7D6N9</accession>
<protein>
    <recommendedName>
        <fullName evidence="13">LPXTG cell wall anchor domain-containing protein</fullName>
    </recommendedName>
</protein>
<dbReference type="RefSeq" id="WP_035313796.1">
    <property type="nucleotide sequence ID" value="NZ_AODH01000014.1"/>
</dbReference>
<feature type="region of interest" description="Disordered" evidence="7">
    <location>
        <begin position="790"/>
        <end position="816"/>
    </location>
</feature>
<evidence type="ECO:0000256" key="4">
    <source>
        <dbReference type="ARBA" id="ARBA00022525"/>
    </source>
</evidence>
<dbReference type="Proteomes" id="UP000019243">
    <property type="component" value="Unassembled WGS sequence"/>
</dbReference>
<evidence type="ECO:0000256" key="2">
    <source>
        <dbReference type="ARBA" id="ARBA00007257"/>
    </source>
</evidence>
<dbReference type="Gene3D" id="2.60.40.10">
    <property type="entry name" value="Immunoglobulins"/>
    <property type="match status" value="8"/>
</dbReference>
<feature type="compositionally biased region" description="Polar residues" evidence="7">
    <location>
        <begin position="790"/>
        <end position="802"/>
    </location>
</feature>
<evidence type="ECO:0000256" key="1">
    <source>
        <dbReference type="ARBA" id="ARBA00004191"/>
    </source>
</evidence>
<comment type="subcellular location">
    <subcellularLocation>
        <location evidence="1">Secreted</location>
        <location evidence="1">Cell wall</location>
    </subcellularLocation>
</comment>
<evidence type="ECO:0000313" key="11">
    <source>
        <dbReference type="EMBL" id="EUJ40958.1"/>
    </source>
</evidence>
<dbReference type="GO" id="GO:0007155">
    <property type="term" value="P:cell adhesion"/>
    <property type="evidence" value="ECO:0007669"/>
    <property type="project" value="InterPro"/>
</dbReference>
<keyword evidence="6" id="KW-0572">Peptidoglycan-anchor</keyword>
<keyword evidence="3" id="KW-0134">Cell wall</keyword>
<dbReference type="GO" id="GO:0005518">
    <property type="term" value="F:collagen binding"/>
    <property type="evidence" value="ECO:0007669"/>
    <property type="project" value="InterPro"/>
</dbReference>
<sequence>MIKKLKKSFVLFVLVMFIAQTVTANMVVTASTTQTGPVIDDVIVSATEEAEQDVETLTDGQTVYVKMGFTWTPGKDDKSTSLTVPIQLQGKVIENGTVFNDAQKDVGRYLIEDDELKLDIDDSNEADGAYVLTYKATYQATENVADTVLLTFLSGEQSIVKTFASKETTQTDSESDADSSDSMSDIASDSGASDTESTDEKTVKAEESATTSTEKTIVPAEKAVKKTALKAVDIASAAREPHKITENIITAVAVTDKTGKPFTTSNPATTDDDVTIDFTWDLPDELDIVAGDTYEFQLPNVFKMLSTVKGEMLDSDGAVLGNYVIGTDGNVVITLSDEAATRSNVKGHIKVTTKFNKEKIVGEVEQEIVFPLAEKNISVPITYKPEKGTDISKEGKLDKQYNSLNVQWTVDINTSLDTIANAVVTDAVPSSLSITKVSVYELFVDVKGGIEKGALVDPSKYTVSGGTVTFKDSTINKAYRIFYDTKINNADKLTGVQTFKNTATLTGTNKVATSAASVSAKYGKALAKEETGYSSSNLGHYYTVRYNYNEQPIAKEQATITDKFTNSMILIGSLSDVKIYPVSIDENGKETISNTPLDASQYDIKTANDASNNGFTISFKNNVTSAYAIKYGIKDAGIVTTESNFKNTVSAPTSEDVVVNGRSVQSSIIKEIDGSDNDAETVNWKMTLNTTGYTMKNMKINDTFSSNALTLVPNSLKLVDKSASDKVLKEGTDYTLTAKTGDKTGFDITFIGNYATTNHQFILTYQTHYEAFANKTTKYDNTAQLSWTSEDGKNYNSTSSKDYTAPAETLSNGSKSGSYNAQTKEITWLINANYNRADLNNAKITDKIPFDETTATNQVYVDKSAQVYHYSVTKNGKVVKGVALDPSEYTLTTPTAANNYTIEVVFTKAFKGNESSVALEFKTSLAGQIIVEKYNNTATFTNDGTDYPLTATVSVPNGQFLVDKAGKQEGDKIDWVITINRNQSTVKNYKIKDDPTSNQVLDQDSFHLYPTDVSANSGITAKTDTPLVEGVDYKLTISTDGSTGKQSFELEFLKTIDRPYVLNYSSVIDADNGEKVNNVVEMTGDNVTMQIQKHSKEITVQLSSGSGDIVGVRGGLKITKIDETTKAAIADTTFVVYDKTGKTALRSGKTGADGTLTFNGLRAGDYLIKEMDAPAGYSLNPAYAAGKKVTVKVTTENPMMDLTVENPKTLVTVKKINQAGTGLAGAVFNVLDKDGNIVFPNLTSDTNGQLAIEGLIEGDYQLKEVGAPIGYVLNTTPQPFTVALNADGTMVPTTVTMTNYQGSIKATKTAADGTPLAGATYKVVNSSDETIKTAVSDNKGQININNLVPGSYYLVEDKAPDGYILDSTKTPFTIDETTAITPVTIDLGTFFNYQGKAKLVKTDAEGKAIKNVAFDIVDANNNVIKSGVSNDKGEVYVSGLAPGSYNFVETNAAPGYILNTAKKPFEIKDKQVGEPQLVEVGSLVNYQGSMTLTKTDTEGHPLADAEFTIKKAAGDIVKTVTSDKDGVIKVTHLAPGDYTVTETKAPSGYIRNTVEQPFVITAATDNEPAIVELGTLANYQGTVRLHKETADHKPLANAVFNIVDKEGVLVKTATSDEAGEVTVAGLAPGKYSFIETTAPTGYILNTTPIDFEISETQAGQPTVLDVGEVINYQGTATILKTDADGKPLAGAAFDVIDETDAVVASVKADDEGKVTVNDLAPGKYSFVETKAPTGYILNTTPVAFEIKAEQAGEPKVIETGAFVNYQGTATLLKTDADGKPLAGAAFDVIDETDAVVASVKADDEGKVTVNDLAPGKYSFVETKAPTGYILNTTPVAF</sequence>
<proteinExistence type="inferred from homology"/>
<feature type="domain" description="SpaA-like prealbumin fold" evidence="10">
    <location>
        <begin position="1115"/>
        <end position="1206"/>
    </location>
</feature>